<feature type="transmembrane region" description="Helical" evidence="1">
    <location>
        <begin position="144"/>
        <end position="165"/>
    </location>
</feature>
<dbReference type="AlphaFoldDB" id="A0A5J4TRF3"/>
<comment type="caution">
    <text evidence="2">The sequence shown here is derived from an EMBL/GenBank/DDBJ whole genome shotgun (WGS) entry which is preliminary data.</text>
</comment>
<name>A0A5J4TRF3_9EUKA</name>
<sequence>QDLPPTSFLLWDREYWIPALYERVRDLGYNFVFQLLLDNLGQALVCFLVSFERGLMFQDFKIVRTVLDSPDKHYTSQYSIAPIYRSPQRQEAQQSGAHFVLDLSLNRTSFHRQLRYNNCQSIATRNQLDLGVYCQRSPQQVVIFFWYFIFLHVALSIILLSFFSFH</sequence>
<dbReference type="Proteomes" id="UP000324800">
    <property type="component" value="Unassembled WGS sequence"/>
</dbReference>
<feature type="non-terminal residue" evidence="2">
    <location>
        <position position="1"/>
    </location>
</feature>
<proteinExistence type="predicted"/>
<protein>
    <submittedName>
        <fullName evidence="2">Uncharacterized protein</fullName>
    </submittedName>
</protein>
<keyword evidence="1" id="KW-0812">Transmembrane</keyword>
<accession>A0A5J4TRF3</accession>
<feature type="transmembrane region" description="Helical" evidence="1">
    <location>
        <begin position="31"/>
        <end position="51"/>
    </location>
</feature>
<evidence type="ECO:0000313" key="2">
    <source>
        <dbReference type="EMBL" id="KAA6360827.1"/>
    </source>
</evidence>
<evidence type="ECO:0000313" key="3">
    <source>
        <dbReference type="Proteomes" id="UP000324800"/>
    </source>
</evidence>
<keyword evidence="1" id="KW-1133">Transmembrane helix</keyword>
<evidence type="ECO:0000256" key="1">
    <source>
        <dbReference type="SAM" id="Phobius"/>
    </source>
</evidence>
<gene>
    <name evidence="2" type="ORF">EZS28_043648</name>
</gene>
<organism evidence="2 3">
    <name type="scientific">Streblomastix strix</name>
    <dbReference type="NCBI Taxonomy" id="222440"/>
    <lineage>
        <taxon>Eukaryota</taxon>
        <taxon>Metamonada</taxon>
        <taxon>Preaxostyla</taxon>
        <taxon>Oxymonadida</taxon>
        <taxon>Streblomastigidae</taxon>
        <taxon>Streblomastix</taxon>
    </lineage>
</organism>
<keyword evidence="1" id="KW-0472">Membrane</keyword>
<reference evidence="2 3" key="1">
    <citation type="submission" date="2019-03" db="EMBL/GenBank/DDBJ databases">
        <title>Single cell metagenomics reveals metabolic interactions within the superorganism composed of flagellate Streblomastix strix and complex community of Bacteroidetes bacteria on its surface.</title>
        <authorList>
            <person name="Treitli S.C."/>
            <person name="Kolisko M."/>
            <person name="Husnik F."/>
            <person name="Keeling P."/>
            <person name="Hampl V."/>
        </authorList>
    </citation>
    <scope>NUCLEOTIDE SEQUENCE [LARGE SCALE GENOMIC DNA]</scope>
    <source>
        <strain evidence="2">ST1C</strain>
    </source>
</reference>
<dbReference type="EMBL" id="SNRW01026396">
    <property type="protein sequence ID" value="KAA6360827.1"/>
    <property type="molecule type" value="Genomic_DNA"/>
</dbReference>